<dbReference type="Pfam" id="PF02588">
    <property type="entry name" value="YitT_membrane"/>
    <property type="match status" value="1"/>
</dbReference>
<evidence type="ECO:0000313" key="8">
    <source>
        <dbReference type="Proteomes" id="UP000033649"/>
    </source>
</evidence>
<proteinExistence type="predicted"/>
<name>A0A0F5FK11_9HYPH</name>
<dbReference type="GO" id="GO:0005886">
    <property type="term" value="C:plasma membrane"/>
    <property type="evidence" value="ECO:0007669"/>
    <property type="project" value="UniProtKB-SubCell"/>
</dbReference>
<comment type="caution">
    <text evidence="7">The sequence shown here is derived from an EMBL/GenBank/DDBJ whole genome shotgun (WGS) entry which is preliminary data.</text>
</comment>
<evidence type="ECO:0000313" key="7">
    <source>
        <dbReference type="EMBL" id="KKB09181.1"/>
    </source>
</evidence>
<dbReference type="InterPro" id="IPR051461">
    <property type="entry name" value="UPF0750_membrane"/>
</dbReference>
<dbReference type="AlphaFoldDB" id="A0A0F5FK11"/>
<dbReference type="Proteomes" id="UP000033649">
    <property type="component" value="Unassembled WGS sequence"/>
</dbReference>
<feature type="transmembrane region" description="Helical" evidence="6">
    <location>
        <begin position="112"/>
        <end position="130"/>
    </location>
</feature>
<organism evidence="7 8">
    <name type="scientific">Devosia chinhatensis</name>
    <dbReference type="NCBI Taxonomy" id="429727"/>
    <lineage>
        <taxon>Bacteria</taxon>
        <taxon>Pseudomonadati</taxon>
        <taxon>Pseudomonadota</taxon>
        <taxon>Alphaproteobacteria</taxon>
        <taxon>Hyphomicrobiales</taxon>
        <taxon>Devosiaceae</taxon>
        <taxon>Devosia</taxon>
    </lineage>
</organism>
<keyword evidence="5 6" id="KW-0472">Membrane</keyword>
<dbReference type="EMBL" id="JZEY01000054">
    <property type="protein sequence ID" value="KKB09181.1"/>
    <property type="molecule type" value="Genomic_DNA"/>
</dbReference>
<feature type="transmembrane region" description="Helical" evidence="6">
    <location>
        <begin position="17"/>
        <end position="35"/>
    </location>
</feature>
<feature type="transmembrane region" description="Helical" evidence="6">
    <location>
        <begin position="150"/>
        <end position="172"/>
    </location>
</feature>
<gene>
    <name evidence="7" type="ORF">VE26_04075</name>
</gene>
<feature type="transmembrane region" description="Helical" evidence="6">
    <location>
        <begin position="82"/>
        <end position="106"/>
    </location>
</feature>
<feature type="transmembrane region" description="Helical" evidence="6">
    <location>
        <begin position="178"/>
        <end position="195"/>
    </location>
</feature>
<dbReference type="OrthoDB" id="3296441at2"/>
<reference evidence="7 8" key="1">
    <citation type="submission" date="2015-03" db="EMBL/GenBank/DDBJ databases">
        <authorList>
            <person name="Hassan Y."/>
            <person name="Lepp D."/>
            <person name="Li X.-Z."/>
            <person name="Zhou T."/>
        </authorList>
    </citation>
    <scope>NUCLEOTIDE SEQUENCE [LARGE SCALE GENOMIC DNA]</scope>
    <source>
        <strain evidence="7 8">IPL18</strain>
    </source>
</reference>
<sequence>MTPDLSSPSHHRWYEDIFAIFIGTTLVSLGIAFYAEAQLATGSTAGLALLLQYATGIPFGLLFFGINLPFYALAFLRMGLPFALKTIASVALVSLFAGQVPGWIGIERIEPLFAALAGGGLIGLGILSLFRHKASVGGINILALFLQDNFGIRAGYFQLGVDACILVAAFFILPFDRVLYSILGALVLNMIIALNHRRDRYVGFS</sequence>
<dbReference type="STRING" id="429727.VE26_04075"/>
<keyword evidence="8" id="KW-1185">Reference proteome</keyword>
<keyword evidence="3 6" id="KW-0812">Transmembrane</keyword>
<dbReference type="PANTHER" id="PTHR33545:SF5">
    <property type="entry name" value="UPF0750 MEMBRANE PROTEIN YITT"/>
    <property type="match status" value="1"/>
</dbReference>
<dbReference type="PANTHER" id="PTHR33545">
    <property type="entry name" value="UPF0750 MEMBRANE PROTEIN YITT-RELATED"/>
    <property type="match status" value="1"/>
</dbReference>
<keyword evidence="2" id="KW-1003">Cell membrane</keyword>
<protein>
    <submittedName>
        <fullName evidence="7">Membrane protein</fullName>
    </submittedName>
</protein>
<feature type="transmembrane region" description="Helical" evidence="6">
    <location>
        <begin position="47"/>
        <end position="70"/>
    </location>
</feature>
<dbReference type="InterPro" id="IPR003740">
    <property type="entry name" value="YitT"/>
</dbReference>
<keyword evidence="4 6" id="KW-1133">Transmembrane helix</keyword>
<evidence type="ECO:0000256" key="5">
    <source>
        <dbReference type="ARBA" id="ARBA00023136"/>
    </source>
</evidence>
<evidence type="ECO:0000256" key="6">
    <source>
        <dbReference type="SAM" id="Phobius"/>
    </source>
</evidence>
<comment type="subcellular location">
    <subcellularLocation>
        <location evidence="1">Cell membrane</location>
        <topology evidence="1">Multi-pass membrane protein</topology>
    </subcellularLocation>
</comment>
<evidence type="ECO:0000256" key="2">
    <source>
        <dbReference type="ARBA" id="ARBA00022475"/>
    </source>
</evidence>
<evidence type="ECO:0000256" key="3">
    <source>
        <dbReference type="ARBA" id="ARBA00022692"/>
    </source>
</evidence>
<evidence type="ECO:0000256" key="1">
    <source>
        <dbReference type="ARBA" id="ARBA00004651"/>
    </source>
</evidence>
<accession>A0A0F5FK11</accession>
<dbReference type="RefSeq" id="WP_046103871.1">
    <property type="nucleotide sequence ID" value="NZ_JZEY01000054.1"/>
</dbReference>
<dbReference type="PATRIC" id="fig|429727.3.peg.846"/>
<evidence type="ECO:0000256" key="4">
    <source>
        <dbReference type="ARBA" id="ARBA00022989"/>
    </source>
</evidence>